<reference evidence="2" key="2">
    <citation type="submission" date="2023-03" db="EMBL/GenBank/DDBJ databases">
        <authorList>
            <person name="Inwood S.N."/>
            <person name="Skelly J.G."/>
            <person name="Guhlin J."/>
            <person name="Harrop T.W.R."/>
            <person name="Goldson S.G."/>
            <person name="Dearden P.K."/>
        </authorList>
    </citation>
    <scope>NUCLEOTIDE SEQUENCE</scope>
    <source>
        <strain evidence="2">Lincoln</strain>
        <tissue evidence="2">Whole body</tissue>
    </source>
</reference>
<gene>
    <name evidence="2" type="ORF">PV327_005452</name>
</gene>
<name>A0AA39G1D7_MICHY</name>
<keyword evidence="1" id="KW-0812">Transmembrane</keyword>
<dbReference type="Proteomes" id="UP001168972">
    <property type="component" value="Unassembled WGS sequence"/>
</dbReference>
<keyword evidence="1" id="KW-0472">Membrane</keyword>
<protein>
    <submittedName>
        <fullName evidence="2">Uncharacterized protein</fullName>
    </submittedName>
</protein>
<feature type="transmembrane region" description="Helical" evidence="1">
    <location>
        <begin position="26"/>
        <end position="43"/>
    </location>
</feature>
<evidence type="ECO:0000256" key="1">
    <source>
        <dbReference type="SAM" id="Phobius"/>
    </source>
</evidence>
<sequence length="174" mass="20172">MFQTCMFLSYPTNGTDRMTSCGKYESYTAICYFFLSFFANVYYEIFIKMEKYCCEMAAVPQGAFAVRKIREMNEREFLQMDFHIKNGNEKTYRRGSFKKNLTEEREPTPLKYNSKLMNSIWGEYNRYSVHNFKKNTAADEGGIISAAWGSILKPISTSPAATTTNIVVDMKHHV</sequence>
<dbReference type="EMBL" id="JAQQBR010000003">
    <property type="protein sequence ID" value="KAK0179729.1"/>
    <property type="molecule type" value="Genomic_DNA"/>
</dbReference>
<keyword evidence="3" id="KW-1185">Reference proteome</keyword>
<evidence type="ECO:0000313" key="3">
    <source>
        <dbReference type="Proteomes" id="UP001168972"/>
    </source>
</evidence>
<reference evidence="2" key="1">
    <citation type="journal article" date="2023" name="bioRxiv">
        <title>Scaffold-level genome assemblies of two parasitoid biocontrol wasps reveal the parthenogenesis mechanism and an associated novel virus.</title>
        <authorList>
            <person name="Inwood S."/>
            <person name="Skelly J."/>
            <person name="Guhlin J."/>
            <person name="Harrop T."/>
            <person name="Goldson S."/>
            <person name="Dearden P."/>
        </authorList>
    </citation>
    <scope>NUCLEOTIDE SEQUENCE</scope>
    <source>
        <strain evidence="2">Lincoln</strain>
        <tissue evidence="2">Whole body</tissue>
    </source>
</reference>
<evidence type="ECO:0000313" key="2">
    <source>
        <dbReference type="EMBL" id="KAK0179729.1"/>
    </source>
</evidence>
<dbReference type="AlphaFoldDB" id="A0AA39G1D7"/>
<keyword evidence="1" id="KW-1133">Transmembrane helix</keyword>
<proteinExistence type="predicted"/>
<accession>A0AA39G1D7</accession>
<organism evidence="2 3">
    <name type="scientific">Microctonus hyperodae</name>
    <name type="common">Parasitoid wasp</name>
    <dbReference type="NCBI Taxonomy" id="165561"/>
    <lineage>
        <taxon>Eukaryota</taxon>
        <taxon>Metazoa</taxon>
        <taxon>Ecdysozoa</taxon>
        <taxon>Arthropoda</taxon>
        <taxon>Hexapoda</taxon>
        <taxon>Insecta</taxon>
        <taxon>Pterygota</taxon>
        <taxon>Neoptera</taxon>
        <taxon>Endopterygota</taxon>
        <taxon>Hymenoptera</taxon>
        <taxon>Apocrita</taxon>
        <taxon>Ichneumonoidea</taxon>
        <taxon>Braconidae</taxon>
        <taxon>Euphorinae</taxon>
        <taxon>Microctonus</taxon>
    </lineage>
</organism>
<comment type="caution">
    <text evidence="2">The sequence shown here is derived from an EMBL/GenBank/DDBJ whole genome shotgun (WGS) entry which is preliminary data.</text>
</comment>